<organism evidence="1 2">
    <name type="scientific">Pseudotamlana haliotis</name>
    <dbReference type="NCBI Taxonomy" id="2614804"/>
    <lineage>
        <taxon>Bacteria</taxon>
        <taxon>Pseudomonadati</taxon>
        <taxon>Bacteroidota</taxon>
        <taxon>Flavobacteriia</taxon>
        <taxon>Flavobacteriales</taxon>
        <taxon>Flavobacteriaceae</taxon>
        <taxon>Pseudotamlana</taxon>
    </lineage>
</organism>
<reference evidence="1 2" key="1">
    <citation type="submission" date="2019-09" db="EMBL/GenBank/DDBJ databases">
        <authorList>
            <person name="Cao W.R."/>
        </authorList>
    </citation>
    <scope>NUCLEOTIDE SEQUENCE [LARGE SCALE GENOMIC DNA]</scope>
    <source>
        <strain evidence="1 2">B1N29</strain>
    </source>
</reference>
<protein>
    <submittedName>
        <fullName evidence="1">Uncharacterized protein</fullName>
    </submittedName>
</protein>
<proteinExistence type="predicted"/>
<gene>
    <name evidence="1" type="ORF">F6U93_04070</name>
</gene>
<comment type="caution">
    <text evidence="1">The sequence shown here is derived from an EMBL/GenBank/DDBJ whole genome shotgun (WGS) entry which is preliminary data.</text>
</comment>
<dbReference type="AlphaFoldDB" id="A0A6N6MEN9"/>
<evidence type="ECO:0000313" key="2">
    <source>
        <dbReference type="Proteomes" id="UP000441333"/>
    </source>
</evidence>
<name>A0A6N6MEN9_9FLAO</name>
<accession>A0A6N6MEN9</accession>
<keyword evidence="2" id="KW-1185">Reference proteome</keyword>
<dbReference type="RefSeq" id="WP_150937104.1">
    <property type="nucleotide sequence ID" value="NZ_WAAT01000027.1"/>
</dbReference>
<dbReference type="Proteomes" id="UP000441333">
    <property type="component" value="Unassembled WGS sequence"/>
</dbReference>
<sequence length="206" mass="23948">MIKTSKIKYKIFIIIFLFIANANSQEINYNQLNSSSDNLKTSLYNNDNYFSGGTSDLPYFQGKISDLYIKFYKSTGTIVIFDFKSKTEYLRVIEKIQSNADFRFKYCTDYNEPIVYNYQTSRGNKIRFNYSEMRVSVEYPSKVNSFLESNSDFTSVFVCVSKGAYAYHTNLRCEGLSNCDAKIAKSNIKEAKEYNYRICEICTTDE</sequence>
<evidence type="ECO:0000313" key="1">
    <source>
        <dbReference type="EMBL" id="KAB1069245.1"/>
    </source>
</evidence>
<dbReference type="EMBL" id="WAAT01000027">
    <property type="protein sequence ID" value="KAB1069245.1"/>
    <property type="molecule type" value="Genomic_DNA"/>
</dbReference>